<dbReference type="PROSITE" id="PS50067">
    <property type="entry name" value="KINESIN_MOTOR_2"/>
    <property type="match status" value="1"/>
</dbReference>
<dbReference type="FunFam" id="3.40.850.10:FF:000019">
    <property type="entry name" value="Kinesin-like protein KIN-5D"/>
    <property type="match status" value="1"/>
</dbReference>
<proteinExistence type="inferred from homology"/>
<comment type="caution">
    <text evidence="13">The sequence shown here is derived from an EMBL/GenBank/DDBJ whole genome shotgun (WGS) entry which is preliminary data.</text>
</comment>
<feature type="coiled-coil region" evidence="10">
    <location>
        <begin position="419"/>
        <end position="467"/>
    </location>
</feature>
<feature type="compositionally biased region" description="Polar residues" evidence="11">
    <location>
        <begin position="1136"/>
        <end position="1148"/>
    </location>
</feature>
<feature type="compositionally biased region" description="Polar residues" evidence="11">
    <location>
        <begin position="1156"/>
        <end position="1172"/>
    </location>
</feature>
<evidence type="ECO:0000256" key="1">
    <source>
        <dbReference type="ARBA" id="ARBA00004245"/>
    </source>
</evidence>
<feature type="domain" description="Kinesin motor" evidence="12">
    <location>
        <begin position="8"/>
        <end position="353"/>
    </location>
</feature>
<keyword evidence="6 9" id="KW-0505">Motor protein</keyword>
<dbReference type="PANTHER" id="PTHR47970">
    <property type="entry name" value="KINESIN-LIKE PROTEIN KIF11"/>
    <property type="match status" value="1"/>
</dbReference>
<dbReference type="AlphaFoldDB" id="A0A9K3M4W6"/>
<keyword evidence="10" id="KW-0175">Coiled coil</keyword>
<dbReference type="CDD" id="cd00106">
    <property type="entry name" value="KISc"/>
    <property type="match status" value="1"/>
</dbReference>
<keyword evidence="2" id="KW-0963">Cytoplasm</keyword>
<dbReference type="GO" id="GO:0008574">
    <property type="term" value="F:plus-end-directed microtubule motor activity"/>
    <property type="evidence" value="ECO:0007669"/>
    <property type="project" value="TreeGrafter"/>
</dbReference>
<protein>
    <submittedName>
        <fullName evidence="13">Kinesin motor domain containing protein</fullName>
    </submittedName>
</protein>
<evidence type="ECO:0000313" key="13">
    <source>
        <dbReference type="EMBL" id="KAG7373775.1"/>
    </source>
</evidence>
<keyword evidence="4 9" id="KW-0547">Nucleotide-binding</keyword>
<dbReference type="PANTHER" id="PTHR47970:SF12">
    <property type="entry name" value="KINESIN FAMILY MEMBER 11"/>
    <property type="match status" value="1"/>
</dbReference>
<feature type="binding site" evidence="9">
    <location>
        <begin position="94"/>
        <end position="101"/>
    </location>
    <ligand>
        <name>ATP</name>
        <dbReference type="ChEBI" id="CHEBI:30616"/>
    </ligand>
</feature>
<comment type="similarity">
    <text evidence="8">Belongs to the TRAFAC class myosin-kinesin ATPase superfamily. Kinesin family. KIN-5/BimC subfamily.</text>
</comment>
<reference evidence="13" key="2">
    <citation type="submission" date="2021-04" db="EMBL/GenBank/DDBJ databases">
        <authorList>
            <person name="Podell S."/>
        </authorList>
    </citation>
    <scope>NUCLEOTIDE SEQUENCE</scope>
    <source>
        <strain evidence="13">Hildebrandi</strain>
    </source>
</reference>
<dbReference type="GO" id="GO:0051231">
    <property type="term" value="P:spindle elongation"/>
    <property type="evidence" value="ECO:0007669"/>
    <property type="project" value="TreeGrafter"/>
</dbReference>
<dbReference type="EMBL" id="JAGRRH010000001">
    <property type="protein sequence ID" value="KAG7373775.1"/>
    <property type="molecule type" value="Genomic_DNA"/>
</dbReference>
<evidence type="ECO:0000313" key="14">
    <source>
        <dbReference type="Proteomes" id="UP000693970"/>
    </source>
</evidence>
<evidence type="ECO:0000256" key="11">
    <source>
        <dbReference type="SAM" id="MobiDB-lite"/>
    </source>
</evidence>
<name>A0A9K3M4W6_9STRA</name>
<evidence type="ECO:0000259" key="12">
    <source>
        <dbReference type="PROSITE" id="PS50067"/>
    </source>
</evidence>
<dbReference type="GO" id="GO:0090307">
    <property type="term" value="P:mitotic spindle assembly"/>
    <property type="evidence" value="ECO:0007669"/>
    <property type="project" value="TreeGrafter"/>
</dbReference>
<evidence type="ECO:0000256" key="4">
    <source>
        <dbReference type="ARBA" id="ARBA00022741"/>
    </source>
</evidence>
<dbReference type="GO" id="GO:0008017">
    <property type="term" value="F:microtubule binding"/>
    <property type="evidence" value="ECO:0007669"/>
    <property type="project" value="InterPro"/>
</dbReference>
<keyword evidence="3" id="KW-0493">Microtubule</keyword>
<dbReference type="InterPro" id="IPR001752">
    <property type="entry name" value="Kinesin_motor_dom"/>
</dbReference>
<dbReference type="GO" id="GO:0072686">
    <property type="term" value="C:mitotic spindle"/>
    <property type="evidence" value="ECO:0007669"/>
    <property type="project" value="TreeGrafter"/>
</dbReference>
<evidence type="ECO:0000256" key="2">
    <source>
        <dbReference type="ARBA" id="ARBA00022490"/>
    </source>
</evidence>
<accession>A0A9K3M4W6</accession>
<evidence type="ECO:0000256" key="5">
    <source>
        <dbReference type="ARBA" id="ARBA00022840"/>
    </source>
</evidence>
<dbReference type="Pfam" id="PF00225">
    <property type="entry name" value="Kinesin"/>
    <property type="match status" value="1"/>
</dbReference>
<evidence type="ECO:0000256" key="9">
    <source>
        <dbReference type="PROSITE-ProRule" id="PRU00283"/>
    </source>
</evidence>
<sequence>MAPSALSSVQVVVRLRPLNEKEQQHGTLPVVSANTAAKTVTVLKGQGSRQTKTNFKFDNVFGSFSTQQEVFDETLRPVIRDVLSGFESTVFAYGSTGTGKTHTMEGSLDDPELFGVIPRSAAAIFSELERNPEYVSSEVSCSFLEIYNEDLNDLLVSKENQSPKLSIMEGKNGPFCRGLTEVIVQSAEDLLELMRKAQQQRQVGETSMNKQSSRSHCIFTLKVVAKRKLSDGSILDSSGKLHCCDLAGSENAKAANVMDDSGEQQAARERERMNINRSLLTLGRVVSTLKELSQNPKKASVRIPYRDSKLTRILQESLGGKCKTCVIATISPSVTAIEDSLSTLSYASAANGIVNKPVTTSFMTAGSGTITSVLDKKPSATDDGVGSIEHWHELEVRLEYMKAQVEEAQQALARKHIQHQEILERAELAEKAQKAAEQKLEEVTKQIAILETTVEETNTKLNDTENALNETTLVLRATQQTEELLTSEAKAILAVLQSCIVDGDLMHRSLLCKQKEIIEYKEGTKTFSEKTSELFRDISNALSQLETIHNWHRSDICEKYSNHKVDLITRLAGYKSSFDNLKNSCVDKSRILRGTIHDDLLPSLQNFSGNLKKELDLLDSLTDEGNQSLKRHCGVISGRLDRAVAFLEESSSKYASSAGTLQNDVASILTSFRENTSQIVAKLQELITKATEERRARGSKLSEILETWKGSCHATMDANQFLMQNHVQNLNEIISSIMNNDTSRTQISDHFSQQNAALTSKKDTYIQQLEQQKKTLQQQYEALALAHKRQREKNKSMVKNIMSALQKTVEKEVSEATAVHTQAFDEFVAHNTKLNTSNVDIASSLVESFETFTSINAKTLLQLQESHDRQDSCFTALKTESQTFSTMMEQNVENGRTAVDGIASESMDTFTVMQSDDLHKSESIITSLSEELKAQESNVSSSINRTVSSGLASLQSSCIAINQHMQQSLITNVRSDLLNEIQAPNSGVLAQMKSTVEKMQEEVMVGESVLEKHCNKNLEVAMDMQKLIEHTQTCIDRSIDSYNHSVQESSWLEKSMELHGRNVEEVAQTALKLVQSSVQHVSTFTRDVIHAEEEPAPVQDRHVPLFSDEFSSTPHPDVILQRSHSDQTLKENSFNMASVNGPLSTKSLNLLKDRGTTTSNDNIQKKSSSPSMNGKRASEKAASVSRFGKKLKS</sequence>
<dbReference type="SMART" id="SM00129">
    <property type="entry name" value="KISc"/>
    <property type="match status" value="1"/>
</dbReference>
<evidence type="ECO:0000256" key="7">
    <source>
        <dbReference type="ARBA" id="ARBA00023212"/>
    </source>
</evidence>
<dbReference type="GO" id="GO:0007018">
    <property type="term" value="P:microtubule-based movement"/>
    <property type="evidence" value="ECO:0007669"/>
    <property type="project" value="InterPro"/>
</dbReference>
<dbReference type="InterPro" id="IPR047149">
    <property type="entry name" value="KIF11-like"/>
</dbReference>
<gene>
    <name evidence="13" type="ORF">IV203_012870</name>
</gene>
<evidence type="ECO:0000256" key="3">
    <source>
        <dbReference type="ARBA" id="ARBA00022701"/>
    </source>
</evidence>
<keyword evidence="7" id="KW-0206">Cytoskeleton</keyword>
<keyword evidence="14" id="KW-1185">Reference proteome</keyword>
<dbReference type="GO" id="GO:0005876">
    <property type="term" value="C:spindle microtubule"/>
    <property type="evidence" value="ECO:0007669"/>
    <property type="project" value="TreeGrafter"/>
</dbReference>
<comment type="subcellular location">
    <subcellularLocation>
        <location evidence="1">Cytoplasm</location>
        <location evidence="1">Cytoskeleton</location>
    </subcellularLocation>
</comment>
<feature type="coiled-coil region" evidence="10">
    <location>
        <begin position="755"/>
        <end position="793"/>
    </location>
</feature>
<reference evidence="13" key="1">
    <citation type="journal article" date="2021" name="Sci. Rep.">
        <title>Diploid genomic architecture of Nitzschia inconspicua, an elite biomass production diatom.</title>
        <authorList>
            <person name="Oliver A."/>
            <person name="Podell S."/>
            <person name="Pinowska A."/>
            <person name="Traller J.C."/>
            <person name="Smith S.R."/>
            <person name="McClure R."/>
            <person name="Beliaev A."/>
            <person name="Bohutskyi P."/>
            <person name="Hill E.A."/>
            <person name="Rabines A."/>
            <person name="Zheng H."/>
            <person name="Allen L.Z."/>
            <person name="Kuo A."/>
            <person name="Grigoriev I.V."/>
            <person name="Allen A.E."/>
            <person name="Hazlebeck D."/>
            <person name="Allen E.E."/>
        </authorList>
    </citation>
    <scope>NUCLEOTIDE SEQUENCE</scope>
    <source>
        <strain evidence="13">Hildebrandi</strain>
    </source>
</reference>
<dbReference type="GO" id="GO:0005524">
    <property type="term" value="F:ATP binding"/>
    <property type="evidence" value="ECO:0007669"/>
    <property type="project" value="UniProtKB-UniRule"/>
</dbReference>
<dbReference type="OrthoDB" id="3176171at2759"/>
<dbReference type="Proteomes" id="UP000693970">
    <property type="component" value="Unassembled WGS sequence"/>
</dbReference>
<evidence type="ECO:0000256" key="6">
    <source>
        <dbReference type="ARBA" id="ARBA00023175"/>
    </source>
</evidence>
<keyword evidence="5 9" id="KW-0067">ATP-binding</keyword>
<evidence type="ECO:0000256" key="10">
    <source>
        <dbReference type="SAM" id="Coils"/>
    </source>
</evidence>
<evidence type="ECO:0000256" key="8">
    <source>
        <dbReference type="ARBA" id="ARBA00034704"/>
    </source>
</evidence>
<feature type="region of interest" description="Disordered" evidence="11">
    <location>
        <begin position="1136"/>
        <end position="1193"/>
    </location>
</feature>
<organism evidence="13 14">
    <name type="scientific">Nitzschia inconspicua</name>
    <dbReference type="NCBI Taxonomy" id="303405"/>
    <lineage>
        <taxon>Eukaryota</taxon>
        <taxon>Sar</taxon>
        <taxon>Stramenopiles</taxon>
        <taxon>Ochrophyta</taxon>
        <taxon>Bacillariophyta</taxon>
        <taxon>Bacillariophyceae</taxon>
        <taxon>Bacillariophycidae</taxon>
        <taxon>Bacillariales</taxon>
        <taxon>Bacillariaceae</taxon>
        <taxon>Nitzschia</taxon>
    </lineage>
</organism>